<gene>
    <name evidence="2" type="ORF">HWH42_09200</name>
    <name evidence="3" type="ORF">QRX88_15720</name>
    <name evidence="4" type="ORF">QRX88_18015</name>
</gene>
<dbReference type="Proteomes" id="UP001241571">
    <property type="component" value="Unassembled WGS sequence"/>
</dbReference>
<evidence type="ECO:0000313" key="2">
    <source>
        <dbReference type="EMBL" id="MBA0972756.1"/>
    </source>
</evidence>
<dbReference type="RefSeq" id="WP_167757216.1">
    <property type="nucleotide sequence ID" value="NZ_CAJSZC010000008.1"/>
</dbReference>
<name>A0ABD4ZXA0_ENTGA</name>
<evidence type="ECO:0000256" key="1">
    <source>
        <dbReference type="SAM" id="Phobius"/>
    </source>
</evidence>
<keyword evidence="1" id="KW-1133">Transmembrane helix</keyword>
<accession>A0ABD4ZXA0</accession>
<dbReference type="EMBL" id="JASUBT010000025">
    <property type="protein sequence ID" value="MDL4937600.1"/>
    <property type="molecule type" value="Genomic_DNA"/>
</dbReference>
<evidence type="ECO:0000313" key="3">
    <source>
        <dbReference type="EMBL" id="MDL4937151.1"/>
    </source>
</evidence>
<comment type="caution">
    <text evidence="3">The sequence shown here is derived from an EMBL/GenBank/DDBJ whole genome shotgun (WGS) entry which is preliminary data.</text>
</comment>
<proteinExistence type="predicted"/>
<reference evidence="2 5" key="1">
    <citation type="submission" date="2020-06" db="EMBL/GenBank/DDBJ databases">
        <title>Crossreactivity between MHC class I-restricted antigens from cancer cells and an enterococcal bacteriophage.</title>
        <authorList>
            <person name="Fluckiger A."/>
            <person name="Daillere R."/>
            <person name="Sassi M."/>
            <person name="Cattoir V."/>
            <person name="Kroemer G."/>
            <person name="Zitvogel L."/>
        </authorList>
    </citation>
    <scope>NUCLEOTIDE SEQUENCE [LARGE SCALE GENOMIC DNA]</scope>
    <source>
        <strain evidence="2 5">EG4</strain>
    </source>
</reference>
<keyword evidence="1" id="KW-0812">Transmembrane</keyword>
<dbReference type="EMBL" id="JASUBT010000013">
    <property type="protein sequence ID" value="MDL4937151.1"/>
    <property type="molecule type" value="Genomic_DNA"/>
</dbReference>
<feature type="transmembrane region" description="Helical" evidence="1">
    <location>
        <begin position="6"/>
        <end position="26"/>
    </location>
</feature>
<feature type="transmembrane region" description="Helical" evidence="1">
    <location>
        <begin position="33"/>
        <end position="51"/>
    </location>
</feature>
<dbReference type="Proteomes" id="UP000571857">
    <property type="component" value="Unassembled WGS sequence"/>
</dbReference>
<protein>
    <submittedName>
        <fullName evidence="3">Uncharacterized protein</fullName>
    </submittedName>
</protein>
<sequence>MKNIIVGRIISILVMIAVFIVLKFIFQFSMQNILLLLIPIGFILAIFRSIYEGRKN</sequence>
<dbReference type="EMBL" id="JABXJK010000048">
    <property type="protein sequence ID" value="MBA0972756.1"/>
    <property type="molecule type" value="Genomic_DNA"/>
</dbReference>
<evidence type="ECO:0000313" key="6">
    <source>
        <dbReference type="Proteomes" id="UP001241571"/>
    </source>
</evidence>
<dbReference type="AlphaFoldDB" id="A0ABD4ZXA0"/>
<organism evidence="3 6">
    <name type="scientific">Enterococcus gallinarum</name>
    <dbReference type="NCBI Taxonomy" id="1353"/>
    <lineage>
        <taxon>Bacteria</taxon>
        <taxon>Bacillati</taxon>
        <taxon>Bacillota</taxon>
        <taxon>Bacilli</taxon>
        <taxon>Lactobacillales</taxon>
        <taxon>Enterococcaceae</taxon>
        <taxon>Enterococcus</taxon>
    </lineage>
</organism>
<evidence type="ECO:0000313" key="4">
    <source>
        <dbReference type="EMBL" id="MDL4937600.1"/>
    </source>
</evidence>
<keyword evidence="1" id="KW-0472">Membrane</keyword>
<evidence type="ECO:0000313" key="5">
    <source>
        <dbReference type="Proteomes" id="UP000571857"/>
    </source>
</evidence>
<reference evidence="3 6" key="2">
    <citation type="submission" date="2023-06" db="EMBL/GenBank/DDBJ databases">
        <title>Acute promotion of culturable opportunistic pathogens and persistent increase of antibiotic resistance following antibiotic exposure in mouse gut microbiota.</title>
        <authorList>
            <person name="Li L."/>
            <person name="Wang B."/>
            <person name="Sun Y."/>
            <person name="Wang M."/>
            <person name="Xu H."/>
        </authorList>
    </citation>
    <scope>NUCLEOTIDE SEQUENCE [LARGE SCALE GENOMIC DNA]</scope>
    <source>
        <strain evidence="3 6">CRI2_2</strain>
    </source>
</reference>